<evidence type="ECO:0000259" key="9">
    <source>
        <dbReference type="Pfam" id="PF01488"/>
    </source>
</evidence>
<comment type="catalytic activity">
    <reaction evidence="7 8">
        <text>shikimate + NADP(+) = 3-dehydroshikimate + NADPH + H(+)</text>
        <dbReference type="Rhea" id="RHEA:17737"/>
        <dbReference type="ChEBI" id="CHEBI:15378"/>
        <dbReference type="ChEBI" id="CHEBI:16630"/>
        <dbReference type="ChEBI" id="CHEBI:36208"/>
        <dbReference type="ChEBI" id="CHEBI:57783"/>
        <dbReference type="ChEBI" id="CHEBI:58349"/>
        <dbReference type="EC" id="1.1.1.25"/>
    </reaction>
</comment>
<evidence type="ECO:0000256" key="3">
    <source>
        <dbReference type="ARBA" id="ARBA00022605"/>
    </source>
</evidence>
<dbReference type="PANTHER" id="PTHR21089">
    <property type="entry name" value="SHIKIMATE DEHYDROGENASE"/>
    <property type="match status" value="1"/>
</dbReference>
<feature type="binding site" evidence="8">
    <location>
        <position position="245"/>
    </location>
    <ligand>
        <name>shikimate</name>
        <dbReference type="ChEBI" id="CHEBI:36208"/>
    </ligand>
</feature>
<sequence length="275" mass="28787">MALFTVFGNPIAHSLSPQIHALFAAQFQLTNSYTRSLCSPGQFAATVSRFFRTGGAGANVTLPFKEAAVQVATHLSERAREAGAVNTLVPLGQGQLLGDNTDGLGLVRDLQTAGVRLSGLEVILLGAGGAARGVLPALMNAGVKQITLVNRTRARAGQLAGDFPQYPLKIVGARDLQPLAEPYLIVNATSASLTGAKLQLPKEVLGSAACVYDMMYSGRPTAFLQEAAQAGAGEIRDGLGMLVEQAGVAFSIWHGGLEPDTAPVLAKIRRDLLNR</sequence>
<dbReference type="EMBL" id="JPER01000003">
    <property type="protein sequence ID" value="KFZ30890.1"/>
    <property type="molecule type" value="Genomic_DNA"/>
</dbReference>
<dbReference type="GO" id="GO:0004764">
    <property type="term" value="F:shikimate 3-dehydrogenase (NADP+) activity"/>
    <property type="evidence" value="ECO:0007669"/>
    <property type="project" value="UniProtKB-UniRule"/>
</dbReference>
<dbReference type="Gene3D" id="3.40.50.720">
    <property type="entry name" value="NAD(P)-binding Rossmann-like Domain"/>
    <property type="match status" value="1"/>
</dbReference>
<comment type="pathway">
    <text evidence="1 8">Metabolic intermediate biosynthesis; chorismate biosynthesis; chorismate from D-erythrose 4-phosphate and phosphoenolpyruvate: step 4/7.</text>
</comment>
<feature type="domain" description="Quinate/shikimate 5-dehydrogenase/glutamyl-tRNA reductase" evidence="9">
    <location>
        <begin position="116"/>
        <end position="192"/>
    </location>
</feature>
<dbReference type="RefSeq" id="WP_034775409.1">
    <property type="nucleotide sequence ID" value="NZ_JPER01000003.1"/>
</dbReference>
<feature type="binding site" evidence="8">
    <location>
        <position position="102"/>
    </location>
    <ligand>
        <name>shikimate</name>
        <dbReference type="ChEBI" id="CHEBI:36208"/>
    </ligand>
</feature>
<evidence type="ECO:0000313" key="12">
    <source>
        <dbReference type="EMBL" id="KFZ30890.1"/>
    </source>
</evidence>
<evidence type="ECO:0000259" key="10">
    <source>
        <dbReference type="Pfam" id="PF08501"/>
    </source>
</evidence>
<dbReference type="InterPro" id="IPR013708">
    <property type="entry name" value="Shikimate_DH-bd_N"/>
</dbReference>
<dbReference type="NCBIfam" id="NF001310">
    <property type="entry name" value="PRK00258.1-2"/>
    <property type="match status" value="1"/>
</dbReference>
<feature type="domain" description="SDH C-terminal" evidence="11">
    <location>
        <begin position="238"/>
        <end position="268"/>
    </location>
</feature>
<evidence type="ECO:0000313" key="13">
    <source>
        <dbReference type="Proteomes" id="UP000054363"/>
    </source>
</evidence>
<gene>
    <name evidence="8" type="primary">aroE</name>
    <name evidence="12" type="ORF">IDSA_07380</name>
</gene>
<keyword evidence="5 8" id="KW-0560">Oxidoreductase</keyword>
<name>A0A094IT88_9GAMM</name>
<evidence type="ECO:0000256" key="4">
    <source>
        <dbReference type="ARBA" id="ARBA00022857"/>
    </source>
</evidence>
<dbReference type="PANTHER" id="PTHR21089:SF1">
    <property type="entry name" value="BIFUNCTIONAL 3-DEHYDROQUINATE DEHYDRATASE_SHIKIMATE DEHYDROGENASE, CHLOROPLASTIC"/>
    <property type="match status" value="1"/>
</dbReference>
<dbReference type="InterPro" id="IPR036291">
    <property type="entry name" value="NAD(P)-bd_dom_sf"/>
</dbReference>
<dbReference type="InterPro" id="IPR046346">
    <property type="entry name" value="Aminoacid_DH-like_N_sf"/>
</dbReference>
<dbReference type="InterPro" id="IPR011342">
    <property type="entry name" value="Shikimate_DH"/>
</dbReference>
<dbReference type="STRING" id="435908.IDSA_07380"/>
<keyword evidence="3 8" id="KW-0028">Amino-acid biosynthesis</keyword>
<feature type="binding site" evidence="8">
    <location>
        <begin position="14"/>
        <end position="16"/>
    </location>
    <ligand>
        <name>shikimate</name>
        <dbReference type="ChEBI" id="CHEBI:36208"/>
    </ligand>
</feature>
<dbReference type="SUPFAM" id="SSF53223">
    <property type="entry name" value="Aminoacid dehydrogenase-like, N-terminal domain"/>
    <property type="match status" value="1"/>
</dbReference>
<keyword evidence="13" id="KW-1185">Reference proteome</keyword>
<dbReference type="AlphaFoldDB" id="A0A094IT88"/>
<evidence type="ECO:0000256" key="1">
    <source>
        <dbReference type="ARBA" id="ARBA00004871"/>
    </source>
</evidence>
<comment type="similarity">
    <text evidence="8">Belongs to the shikimate dehydrogenase family.</text>
</comment>
<dbReference type="FunFam" id="3.40.50.10860:FF:000006">
    <property type="entry name" value="Shikimate dehydrogenase (NADP(+))"/>
    <property type="match status" value="1"/>
</dbReference>
<dbReference type="EC" id="1.1.1.25" evidence="2 8"/>
<proteinExistence type="inferred from homology"/>
<dbReference type="GO" id="GO:0008652">
    <property type="term" value="P:amino acid biosynthetic process"/>
    <property type="evidence" value="ECO:0007669"/>
    <property type="project" value="UniProtKB-KW"/>
</dbReference>
<protein>
    <recommendedName>
        <fullName evidence="2 8">Shikimate dehydrogenase (NADP(+))</fullName>
        <shortName evidence="8">SDH</shortName>
        <ecNumber evidence="2 8">1.1.1.25</ecNumber>
    </recommendedName>
</protein>
<feature type="binding site" evidence="8">
    <location>
        <position position="77"/>
    </location>
    <ligand>
        <name>NADP(+)</name>
        <dbReference type="ChEBI" id="CHEBI:58349"/>
    </ligand>
</feature>
<dbReference type="CDD" id="cd01065">
    <property type="entry name" value="NAD_bind_Shikimate_DH"/>
    <property type="match status" value="1"/>
</dbReference>
<feature type="domain" description="Shikimate dehydrogenase substrate binding N-terminal" evidence="10">
    <location>
        <begin position="6"/>
        <end position="88"/>
    </location>
</feature>
<dbReference type="GO" id="GO:0009423">
    <property type="term" value="P:chorismate biosynthetic process"/>
    <property type="evidence" value="ECO:0007669"/>
    <property type="project" value="UniProtKB-UniRule"/>
</dbReference>
<keyword evidence="4 8" id="KW-0521">NADP</keyword>
<comment type="caution">
    <text evidence="12">The sequence shown here is derived from an EMBL/GenBank/DDBJ whole genome shotgun (WGS) entry which is preliminary data.</text>
</comment>
<feature type="binding site" evidence="8">
    <location>
        <position position="86"/>
    </location>
    <ligand>
        <name>shikimate</name>
        <dbReference type="ChEBI" id="CHEBI:36208"/>
    </ligand>
</feature>
<dbReference type="InterPro" id="IPR006151">
    <property type="entry name" value="Shikm_DH/Glu-tRNA_Rdtase"/>
</dbReference>
<feature type="binding site" evidence="8">
    <location>
        <position position="214"/>
    </location>
    <ligand>
        <name>NADP(+)</name>
        <dbReference type="ChEBI" id="CHEBI:58349"/>
    </ligand>
</feature>
<dbReference type="UniPathway" id="UPA00053">
    <property type="reaction ID" value="UER00087"/>
</dbReference>
<accession>A0A094IT88</accession>
<dbReference type="eggNOG" id="COG0169">
    <property type="taxonomic scope" value="Bacteria"/>
</dbReference>
<feature type="binding site" evidence="8">
    <location>
        <begin position="126"/>
        <end position="130"/>
    </location>
    <ligand>
        <name>NADP(+)</name>
        <dbReference type="ChEBI" id="CHEBI:58349"/>
    </ligand>
</feature>
<feature type="binding site" evidence="8">
    <location>
        <position position="216"/>
    </location>
    <ligand>
        <name>shikimate</name>
        <dbReference type="ChEBI" id="CHEBI:36208"/>
    </ligand>
</feature>
<comment type="subunit">
    <text evidence="8">Homodimer.</text>
</comment>
<feature type="binding site" evidence="8">
    <location>
        <begin position="150"/>
        <end position="155"/>
    </location>
    <ligand>
        <name>NADP(+)</name>
        <dbReference type="ChEBI" id="CHEBI:58349"/>
    </ligand>
</feature>
<evidence type="ECO:0000256" key="6">
    <source>
        <dbReference type="ARBA" id="ARBA00023141"/>
    </source>
</evidence>
<dbReference type="NCBIfam" id="TIGR00507">
    <property type="entry name" value="aroE"/>
    <property type="match status" value="1"/>
</dbReference>
<organism evidence="12 13">
    <name type="scientific">Pseudidiomarina salinarum</name>
    <dbReference type="NCBI Taxonomy" id="435908"/>
    <lineage>
        <taxon>Bacteria</taxon>
        <taxon>Pseudomonadati</taxon>
        <taxon>Pseudomonadota</taxon>
        <taxon>Gammaproteobacteria</taxon>
        <taxon>Alteromonadales</taxon>
        <taxon>Idiomarinaceae</taxon>
        <taxon>Pseudidiomarina</taxon>
    </lineage>
</organism>
<dbReference type="SUPFAM" id="SSF51735">
    <property type="entry name" value="NAD(P)-binding Rossmann-fold domains"/>
    <property type="match status" value="1"/>
</dbReference>
<feature type="binding site" evidence="8">
    <location>
        <position position="61"/>
    </location>
    <ligand>
        <name>shikimate</name>
        <dbReference type="ChEBI" id="CHEBI:36208"/>
    </ligand>
</feature>
<dbReference type="GO" id="GO:0019632">
    <property type="term" value="P:shikimate metabolic process"/>
    <property type="evidence" value="ECO:0007669"/>
    <property type="project" value="InterPro"/>
</dbReference>
<dbReference type="OrthoDB" id="9776868at2"/>
<dbReference type="Pfam" id="PF18317">
    <property type="entry name" value="SDH_C"/>
    <property type="match status" value="1"/>
</dbReference>
<dbReference type="GO" id="GO:0050661">
    <property type="term" value="F:NADP binding"/>
    <property type="evidence" value="ECO:0007669"/>
    <property type="project" value="InterPro"/>
</dbReference>
<reference evidence="12 13" key="1">
    <citation type="submission" date="2014-06" db="EMBL/GenBank/DDBJ databases">
        <title>The draft genome sequence of Idiomarina salinarum ISL-52.</title>
        <authorList>
            <person name="Du J."/>
            <person name="Shao Z."/>
        </authorList>
    </citation>
    <scope>NUCLEOTIDE SEQUENCE [LARGE SCALE GENOMIC DNA]</scope>
    <source>
        <strain evidence="12 13">ISL-52</strain>
    </source>
</reference>
<dbReference type="Pfam" id="PF01488">
    <property type="entry name" value="Shikimate_DH"/>
    <property type="match status" value="1"/>
</dbReference>
<feature type="binding site" evidence="8">
    <location>
        <position position="238"/>
    </location>
    <ligand>
        <name>NADP(+)</name>
        <dbReference type="ChEBI" id="CHEBI:58349"/>
    </ligand>
</feature>
<comment type="function">
    <text evidence="8">Involved in the biosynthesis of the chorismate, which leads to the biosynthesis of aromatic amino acids. Catalyzes the reversible NADPH linked reduction of 3-dehydroshikimate (DHSA) to yield shikimate (SA).</text>
</comment>
<evidence type="ECO:0000259" key="11">
    <source>
        <dbReference type="Pfam" id="PF18317"/>
    </source>
</evidence>
<dbReference type="Gene3D" id="3.40.50.10860">
    <property type="entry name" value="Leucine Dehydrogenase, chain A, domain 1"/>
    <property type="match status" value="1"/>
</dbReference>
<evidence type="ECO:0000256" key="7">
    <source>
        <dbReference type="ARBA" id="ARBA00049442"/>
    </source>
</evidence>
<evidence type="ECO:0000256" key="8">
    <source>
        <dbReference type="HAMAP-Rule" id="MF_00222"/>
    </source>
</evidence>
<dbReference type="InterPro" id="IPR041121">
    <property type="entry name" value="SDH_C"/>
</dbReference>
<feature type="active site" description="Proton acceptor" evidence="8">
    <location>
        <position position="65"/>
    </location>
</feature>
<evidence type="ECO:0000256" key="2">
    <source>
        <dbReference type="ARBA" id="ARBA00012962"/>
    </source>
</evidence>
<dbReference type="HAMAP" id="MF_00222">
    <property type="entry name" value="Shikimate_DH_AroE"/>
    <property type="match status" value="1"/>
</dbReference>
<evidence type="ECO:0000256" key="5">
    <source>
        <dbReference type="ARBA" id="ARBA00023002"/>
    </source>
</evidence>
<keyword evidence="6 8" id="KW-0057">Aromatic amino acid biosynthesis</keyword>
<dbReference type="GO" id="GO:0005829">
    <property type="term" value="C:cytosol"/>
    <property type="evidence" value="ECO:0007669"/>
    <property type="project" value="TreeGrafter"/>
</dbReference>
<dbReference type="InterPro" id="IPR022893">
    <property type="entry name" value="Shikimate_DH_fam"/>
</dbReference>
<dbReference type="Proteomes" id="UP000054363">
    <property type="component" value="Unassembled WGS sequence"/>
</dbReference>
<dbReference type="GO" id="GO:0009073">
    <property type="term" value="P:aromatic amino acid family biosynthetic process"/>
    <property type="evidence" value="ECO:0007669"/>
    <property type="project" value="UniProtKB-KW"/>
</dbReference>
<dbReference type="Pfam" id="PF08501">
    <property type="entry name" value="Shikimate_dh_N"/>
    <property type="match status" value="1"/>
</dbReference>